<reference evidence="1 2" key="1">
    <citation type="journal article" date="2019" name="Genome Biol. Evol.">
        <title>Insights into the evolution of the New World diploid cottons (Gossypium, subgenus Houzingenia) based on genome sequencing.</title>
        <authorList>
            <person name="Grover C.E."/>
            <person name="Arick M.A. 2nd"/>
            <person name="Thrash A."/>
            <person name="Conover J.L."/>
            <person name="Sanders W.S."/>
            <person name="Peterson D.G."/>
            <person name="Frelichowski J.E."/>
            <person name="Scheffler J.A."/>
            <person name="Scheffler B.E."/>
            <person name="Wendel J.F."/>
        </authorList>
    </citation>
    <scope>NUCLEOTIDE SEQUENCE [LARGE SCALE GENOMIC DNA]</scope>
    <source>
        <strain evidence="1">6</strain>
        <tissue evidence="1">Leaf</tissue>
    </source>
</reference>
<proteinExistence type="predicted"/>
<evidence type="ECO:0000313" key="2">
    <source>
        <dbReference type="Proteomes" id="UP000593575"/>
    </source>
</evidence>
<accession>A0A7J9J8V7</accession>
<protein>
    <submittedName>
        <fullName evidence="1">Uncharacterized protein</fullName>
    </submittedName>
</protein>
<dbReference type="Gene3D" id="3.30.465.10">
    <property type="match status" value="1"/>
</dbReference>
<dbReference type="Proteomes" id="UP000593575">
    <property type="component" value="Unassembled WGS sequence"/>
</dbReference>
<keyword evidence="2" id="KW-1185">Reference proteome</keyword>
<gene>
    <name evidence="1" type="ORF">Goarm_015231</name>
</gene>
<name>A0A7J9J8V7_9ROSI</name>
<feature type="non-terminal residue" evidence="1">
    <location>
        <position position="70"/>
    </location>
</feature>
<dbReference type="PANTHER" id="PTHR32448">
    <property type="entry name" value="OS08G0158400 PROTEIN"/>
    <property type="match status" value="1"/>
</dbReference>
<organism evidence="1 2">
    <name type="scientific">Gossypium armourianum</name>
    <dbReference type="NCBI Taxonomy" id="34283"/>
    <lineage>
        <taxon>Eukaryota</taxon>
        <taxon>Viridiplantae</taxon>
        <taxon>Streptophyta</taxon>
        <taxon>Embryophyta</taxon>
        <taxon>Tracheophyta</taxon>
        <taxon>Spermatophyta</taxon>
        <taxon>Magnoliopsida</taxon>
        <taxon>eudicotyledons</taxon>
        <taxon>Gunneridae</taxon>
        <taxon>Pentapetalae</taxon>
        <taxon>rosids</taxon>
        <taxon>malvids</taxon>
        <taxon>Malvales</taxon>
        <taxon>Malvaceae</taxon>
        <taxon>Malvoideae</taxon>
        <taxon>Gossypium</taxon>
    </lineage>
</organism>
<dbReference type="AlphaFoldDB" id="A0A7J9J8V7"/>
<dbReference type="GO" id="GO:0050660">
    <property type="term" value="F:flavin adenine dinucleotide binding"/>
    <property type="evidence" value="ECO:0007669"/>
    <property type="project" value="InterPro"/>
</dbReference>
<sequence>MGWRLAGTSAAEATVYCLENTVSRRIMLLMQSLSMLMGEYLNRKSMGEDLFWAIRGGGGGSFGIVLSWKI</sequence>
<comment type="caution">
    <text evidence="1">The sequence shown here is derived from an EMBL/GenBank/DDBJ whole genome shotgun (WGS) entry which is preliminary data.</text>
</comment>
<evidence type="ECO:0000313" key="1">
    <source>
        <dbReference type="EMBL" id="MBA0830717.1"/>
    </source>
</evidence>
<dbReference type="InterPro" id="IPR016169">
    <property type="entry name" value="FAD-bd_PCMH_sub2"/>
</dbReference>
<dbReference type="InterPro" id="IPR036318">
    <property type="entry name" value="FAD-bd_PCMH-like_sf"/>
</dbReference>
<dbReference type="SUPFAM" id="SSF56176">
    <property type="entry name" value="FAD-binding/transporter-associated domain-like"/>
    <property type="match status" value="1"/>
</dbReference>
<dbReference type="EMBL" id="JABFAE010000006">
    <property type="protein sequence ID" value="MBA0830717.1"/>
    <property type="molecule type" value="Genomic_DNA"/>
</dbReference>